<feature type="compositionally biased region" description="Basic and acidic residues" evidence="1">
    <location>
        <begin position="161"/>
        <end position="173"/>
    </location>
</feature>
<feature type="region of interest" description="Disordered" evidence="1">
    <location>
        <begin position="150"/>
        <end position="174"/>
    </location>
</feature>
<evidence type="ECO:0008006" key="4">
    <source>
        <dbReference type="Google" id="ProtNLM"/>
    </source>
</evidence>
<feature type="compositionally biased region" description="Polar residues" evidence="1">
    <location>
        <begin position="150"/>
        <end position="160"/>
    </location>
</feature>
<evidence type="ECO:0000313" key="3">
    <source>
        <dbReference type="Proteomes" id="UP001153737"/>
    </source>
</evidence>
<dbReference type="Proteomes" id="UP001153737">
    <property type="component" value="Chromosome 4"/>
</dbReference>
<reference evidence="2" key="2">
    <citation type="submission" date="2022-10" db="EMBL/GenBank/DDBJ databases">
        <authorList>
            <consortium name="ENA_rothamsted_submissions"/>
            <consortium name="culmorum"/>
            <person name="King R."/>
        </authorList>
    </citation>
    <scope>NUCLEOTIDE SEQUENCE</scope>
</reference>
<dbReference type="EMBL" id="OU896710">
    <property type="protein sequence ID" value="CAH1163707.1"/>
    <property type="molecule type" value="Genomic_DNA"/>
</dbReference>
<dbReference type="AlphaFoldDB" id="A0A9P0DPH4"/>
<gene>
    <name evidence="2" type="ORF">PHAECO_LOCUS8577</name>
</gene>
<proteinExistence type="predicted"/>
<accession>A0A9P0DPH4</accession>
<name>A0A9P0DPH4_PHACE</name>
<organism evidence="2 3">
    <name type="scientific">Phaedon cochleariae</name>
    <name type="common">Mustard beetle</name>
    <dbReference type="NCBI Taxonomy" id="80249"/>
    <lineage>
        <taxon>Eukaryota</taxon>
        <taxon>Metazoa</taxon>
        <taxon>Ecdysozoa</taxon>
        <taxon>Arthropoda</taxon>
        <taxon>Hexapoda</taxon>
        <taxon>Insecta</taxon>
        <taxon>Pterygota</taxon>
        <taxon>Neoptera</taxon>
        <taxon>Endopterygota</taxon>
        <taxon>Coleoptera</taxon>
        <taxon>Polyphaga</taxon>
        <taxon>Cucujiformia</taxon>
        <taxon>Chrysomeloidea</taxon>
        <taxon>Chrysomelidae</taxon>
        <taxon>Chrysomelinae</taxon>
        <taxon>Chrysomelini</taxon>
        <taxon>Phaedon</taxon>
    </lineage>
</organism>
<keyword evidence="3" id="KW-1185">Reference proteome</keyword>
<sequence>MATCYPTYGLSPPQRVVQVPVQKDYSRPLHVDCSIEYELPNAAKPPQGVKNEPLLMIHPYYFRKMESQRRSPFINNLPPPRAATAIKRRIPRGQQIPQPVPQQASQYPVQYAAGAEGYLWENISSLVPISAATQAAYNRNNKPMVSACGQTYGSTGSDSGHWTDPDRSPDQPENKLMYSHPGKYRQCLKTHRLHPYVSSAISLGPTFPQIHQVCYNV</sequence>
<protein>
    <recommendedName>
        <fullName evidence="4">Centrosomal and chromosomal factor</fullName>
    </recommendedName>
</protein>
<reference evidence="2" key="1">
    <citation type="submission" date="2022-01" db="EMBL/GenBank/DDBJ databases">
        <authorList>
            <person name="King R."/>
        </authorList>
    </citation>
    <scope>NUCLEOTIDE SEQUENCE</scope>
</reference>
<evidence type="ECO:0000313" key="2">
    <source>
        <dbReference type="EMBL" id="CAH1163707.1"/>
    </source>
</evidence>
<evidence type="ECO:0000256" key="1">
    <source>
        <dbReference type="SAM" id="MobiDB-lite"/>
    </source>
</evidence>
<dbReference type="OrthoDB" id="8186948at2759"/>